<name>A0A915KH56_ROMCU</name>
<keyword evidence="1" id="KW-1185">Reference proteome</keyword>
<sequence>MEATIVRLFLVKRLQIEKSQLNPYGDQNRLHSFAIISITLGRACSAAYVFKKANLRRRAITSTAVEAYSFTA</sequence>
<protein>
    <submittedName>
        <fullName evidence="2">Uncharacterized protein</fullName>
    </submittedName>
</protein>
<organism evidence="1 2">
    <name type="scientific">Romanomermis culicivorax</name>
    <name type="common">Nematode worm</name>
    <dbReference type="NCBI Taxonomy" id="13658"/>
    <lineage>
        <taxon>Eukaryota</taxon>
        <taxon>Metazoa</taxon>
        <taxon>Ecdysozoa</taxon>
        <taxon>Nematoda</taxon>
        <taxon>Enoplea</taxon>
        <taxon>Dorylaimia</taxon>
        <taxon>Mermithida</taxon>
        <taxon>Mermithoidea</taxon>
        <taxon>Mermithidae</taxon>
        <taxon>Romanomermis</taxon>
    </lineage>
</organism>
<dbReference type="Proteomes" id="UP000887565">
    <property type="component" value="Unplaced"/>
</dbReference>
<accession>A0A915KH56</accession>
<dbReference type="WBParaSite" id="nRc.2.0.1.t37316-RA">
    <property type="protein sequence ID" value="nRc.2.0.1.t37316-RA"/>
    <property type="gene ID" value="nRc.2.0.1.g37316"/>
</dbReference>
<evidence type="ECO:0000313" key="2">
    <source>
        <dbReference type="WBParaSite" id="nRc.2.0.1.t37316-RA"/>
    </source>
</evidence>
<evidence type="ECO:0000313" key="1">
    <source>
        <dbReference type="Proteomes" id="UP000887565"/>
    </source>
</evidence>
<proteinExistence type="predicted"/>
<reference evidence="2" key="1">
    <citation type="submission" date="2022-11" db="UniProtKB">
        <authorList>
            <consortium name="WormBaseParasite"/>
        </authorList>
    </citation>
    <scope>IDENTIFICATION</scope>
</reference>
<dbReference type="AlphaFoldDB" id="A0A915KH56"/>